<dbReference type="Gene3D" id="1.10.10.10">
    <property type="entry name" value="Winged helix-like DNA-binding domain superfamily/Winged helix DNA-binding domain"/>
    <property type="match status" value="1"/>
</dbReference>
<evidence type="ECO:0000256" key="1">
    <source>
        <dbReference type="SAM" id="Coils"/>
    </source>
</evidence>
<name>A0A6B3QZ04_9FLAO</name>
<protein>
    <recommendedName>
        <fullName evidence="4">HTH luxR-type domain-containing protein</fullName>
    </recommendedName>
</protein>
<feature type="coiled-coil region" evidence="1">
    <location>
        <begin position="1"/>
        <end position="47"/>
    </location>
</feature>
<reference evidence="2 3" key="1">
    <citation type="submission" date="2020-02" db="EMBL/GenBank/DDBJ databases">
        <title>Flavobacteriaceae Psychroflexus bacterium YR1-1, complete genome.</title>
        <authorList>
            <person name="Li Y."/>
            <person name="Wu S."/>
        </authorList>
    </citation>
    <scope>NUCLEOTIDE SEQUENCE [LARGE SCALE GENOMIC DNA]</scope>
    <source>
        <strain evidence="2 3">YR1-1</strain>
    </source>
</reference>
<dbReference type="GO" id="GO:0003677">
    <property type="term" value="F:DNA binding"/>
    <property type="evidence" value="ECO:0007669"/>
    <property type="project" value="InterPro"/>
</dbReference>
<keyword evidence="1" id="KW-0175">Coiled coil</keyword>
<evidence type="ECO:0000313" key="2">
    <source>
        <dbReference type="EMBL" id="NEV93446.1"/>
    </source>
</evidence>
<comment type="caution">
    <text evidence="2">The sequence shown here is derived from an EMBL/GenBank/DDBJ whole genome shotgun (WGS) entry which is preliminary data.</text>
</comment>
<organism evidence="2 3">
    <name type="scientific">Psychroflexus aurantiacus</name>
    <dbReference type="NCBI Taxonomy" id="2709310"/>
    <lineage>
        <taxon>Bacteria</taxon>
        <taxon>Pseudomonadati</taxon>
        <taxon>Bacteroidota</taxon>
        <taxon>Flavobacteriia</taxon>
        <taxon>Flavobacteriales</taxon>
        <taxon>Flavobacteriaceae</taxon>
        <taxon>Psychroflexus</taxon>
    </lineage>
</organism>
<dbReference type="InterPro" id="IPR016032">
    <property type="entry name" value="Sig_transdc_resp-reg_C-effctor"/>
</dbReference>
<sequence length="140" mass="16580">MNRIEFRYIRKKNQYEQLEKRAIEREISNLELRNQVLETDLSKSLQDILKSDLNTLKVISFYSDFEKVYPDFNDSLSKKVPNITPHEVKICSLIRMKLTAKEISRIMNVTPASVNKARYRIRKKITLDTKEDLDLFIANI</sequence>
<proteinExistence type="predicted"/>
<accession>A0A6B3QZ04</accession>
<dbReference type="EMBL" id="JAAIKD010000002">
    <property type="protein sequence ID" value="NEV93446.1"/>
    <property type="molecule type" value="Genomic_DNA"/>
</dbReference>
<dbReference type="GO" id="GO:0006355">
    <property type="term" value="P:regulation of DNA-templated transcription"/>
    <property type="evidence" value="ECO:0007669"/>
    <property type="project" value="InterPro"/>
</dbReference>
<dbReference type="Proteomes" id="UP000478505">
    <property type="component" value="Unassembled WGS sequence"/>
</dbReference>
<evidence type="ECO:0008006" key="4">
    <source>
        <dbReference type="Google" id="ProtNLM"/>
    </source>
</evidence>
<dbReference type="InterPro" id="IPR036388">
    <property type="entry name" value="WH-like_DNA-bd_sf"/>
</dbReference>
<keyword evidence="3" id="KW-1185">Reference proteome</keyword>
<evidence type="ECO:0000313" key="3">
    <source>
        <dbReference type="Proteomes" id="UP000478505"/>
    </source>
</evidence>
<gene>
    <name evidence="2" type="ORF">G3567_04685</name>
</gene>
<dbReference type="SUPFAM" id="SSF46894">
    <property type="entry name" value="C-terminal effector domain of the bipartite response regulators"/>
    <property type="match status" value="1"/>
</dbReference>
<dbReference type="AlphaFoldDB" id="A0A6B3QZ04"/>